<feature type="domain" description="Helicase/UvrB N-terminal" evidence="1">
    <location>
        <begin position="1"/>
        <end position="254"/>
    </location>
</feature>
<dbReference type="STRING" id="75985.WC39_06995"/>
<dbReference type="GO" id="GO:0005524">
    <property type="term" value="F:ATP binding"/>
    <property type="evidence" value="ECO:0007669"/>
    <property type="project" value="InterPro"/>
</dbReference>
<dbReference type="GO" id="GO:0004519">
    <property type="term" value="F:endonuclease activity"/>
    <property type="evidence" value="ECO:0007669"/>
    <property type="project" value="UniProtKB-KW"/>
</dbReference>
<evidence type="ECO:0000259" key="1">
    <source>
        <dbReference type="Pfam" id="PF04851"/>
    </source>
</evidence>
<dbReference type="InterPro" id="IPR027417">
    <property type="entry name" value="P-loop_NTPase"/>
</dbReference>
<gene>
    <name evidence="2" type="ORF">NCTC10638_02974</name>
</gene>
<dbReference type="GO" id="GO:0003677">
    <property type="term" value="F:DNA binding"/>
    <property type="evidence" value="ECO:0007669"/>
    <property type="project" value="InterPro"/>
</dbReference>
<dbReference type="Pfam" id="PF04851">
    <property type="entry name" value="ResIII"/>
    <property type="match status" value="1"/>
</dbReference>
<protein>
    <submittedName>
        <fullName evidence="2">Restriction endonuclease</fullName>
    </submittedName>
</protein>
<dbReference type="PANTHER" id="PTHR47396:SF1">
    <property type="entry name" value="ATP-DEPENDENT HELICASE IRC3-RELATED"/>
    <property type="match status" value="1"/>
</dbReference>
<evidence type="ECO:0000313" key="2">
    <source>
        <dbReference type="EMBL" id="STY63802.1"/>
    </source>
</evidence>
<dbReference type="EMBL" id="UGPN01000002">
    <property type="protein sequence ID" value="STY63802.1"/>
    <property type="molecule type" value="Genomic_DNA"/>
</dbReference>
<organism evidence="2 3">
    <name type="scientific">Mannheimia haemolytica</name>
    <name type="common">Pasteurella haemolytica</name>
    <dbReference type="NCBI Taxonomy" id="75985"/>
    <lineage>
        <taxon>Bacteria</taxon>
        <taxon>Pseudomonadati</taxon>
        <taxon>Pseudomonadota</taxon>
        <taxon>Gammaproteobacteria</taxon>
        <taxon>Pasteurellales</taxon>
        <taxon>Pasteurellaceae</taxon>
        <taxon>Mannheimia</taxon>
    </lineage>
</organism>
<dbReference type="KEGG" id="mhay:VK67_06995"/>
<name>A0A378N5T5_MANHA</name>
<keyword evidence="2" id="KW-0540">Nuclease</keyword>
<dbReference type="KEGG" id="mhaq:WC39_06995"/>
<dbReference type="GO" id="GO:0005829">
    <property type="term" value="C:cytosol"/>
    <property type="evidence" value="ECO:0007669"/>
    <property type="project" value="TreeGrafter"/>
</dbReference>
<dbReference type="GeneID" id="67370474"/>
<proteinExistence type="predicted"/>
<keyword evidence="2" id="KW-0255">Endonuclease</keyword>
<evidence type="ECO:0000313" key="3">
    <source>
        <dbReference type="Proteomes" id="UP000254802"/>
    </source>
</evidence>
<dbReference type="Proteomes" id="UP000254802">
    <property type="component" value="Unassembled WGS sequence"/>
</dbReference>
<dbReference type="SUPFAM" id="SSF52540">
    <property type="entry name" value="P-loop containing nucleoside triphosphate hydrolases"/>
    <property type="match status" value="1"/>
</dbReference>
<dbReference type="RefSeq" id="WP_015484207.1">
    <property type="nucleotide sequence ID" value="NZ_CP011098.1"/>
</dbReference>
<reference evidence="2 3" key="1">
    <citation type="submission" date="2018-06" db="EMBL/GenBank/DDBJ databases">
        <authorList>
            <consortium name="Pathogen Informatics"/>
            <person name="Doyle S."/>
        </authorList>
    </citation>
    <scope>NUCLEOTIDE SEQUENCE [LARGE SCALE GENOMIC DNA]</scope>
    <source>
        <strain evidence="2 3">NCTC10638</strain>
    </source>
</reference>
<accession>A0A378N5T5</accession>
<dbReference type="PANTHER" id="PTHR47396">
    <property type="entry name" value="TYPE I RESTRICTION ENZYME ECOKI R PROTEIN"/>
    <property type="match status" value="1"/>
</dbReference>
<keyword evidence="2" id="KW-0378">Hydrolase</keyword>
<dbReference type="Gene3D" id="3.40.50.300">
    <property type="entry name" value="P-loop containing nucleotide triphosphate hydrolases"/>
    <property type="match status" value="1"/>
</dbReference>
<dbReference type="GO" id="GO:0016787">
    <property type="term" value="F:hydrolase activity"/>
    <property type="evidence" value="ECO:0007669"/>
    <property type="project" value="InterPro"/>
</dbReference>
<sequence>MKLKNYQNEALNRVSHYFSACLQSDAKTAFSQIQPEYSYKIPSEHSNLRDVPYVCVRIPTGGGKTLLASHSIARIAKQYLDCDFPVTLWPVPSRTIKTQTTEALKNPQHPYRAVLDKTFNREVMVIESEDFDLLRPQDFGNKAIVIVSTIQNFRVENQDGRKIYAFNEKLTAHFERLLPHIQANLEKISTTDLQENGLTSKQTGKIKCSFANLLRAYQPLVIVDEAHNARTSLSFDVLSQLSPSAILEFTATPNTDRKAGSNVLYHVSASHLKAEEMIKLPIVLTEHHNWQQAIDGAVINRGALAQKAQYESEYVRPIYCFKLSRKTAK</sequence>
<dbReference type="InterPro" id="IPR006935">
    <property type="entry name" value="Helicase/UvrB_N"/>
</dbReference>
<dbReference type="InterPro" id="IPR050742">
    <property type="entry name" value="Helicase_Restrict-Modif_Enz"/>
</dbReference>
<dbReference type="AlphaFoldDB" id="A0A378N5T5"/>